<dbReference type="Pfam" id="PF01568">
    <property type="entry name" value="Molydop_binding"/>
    <property type="match status" value="1"/>
</dbReference>
<name>A0ABZ3IH29_9FIRM</name>
<keyword evidence="2" id="KW-0479">Metal-binding</keyword>
<dbReference type="PANTHER" id="PTHR43742:SF6">
    <property type="entry name" value="OXIDOREDUCTASE YYAE-RELATED"/>
    <property type="match status" value="1"/>
</dbReference>
<dbReference type="EMBL" id="CP155573">
    <property type="protein sequence ID" value="XFO64984.1"/>
    <property type="molecule type" value="Genomic_DNA"/>
</dbReference>
<dbReference type="InterPro" id="IPR009010">
    <property type="entry name" value="Asp_de-COase-like_dom_sf"/>
</dbReference>
<gene>
    <name evidence="6" type="ORF">SPSIL_010930</name>
</gene>
<keyword evidence="6" id="KW-0456">Lyase</keyword>
<dbReference type="InterPro" id="IPR006963">
    <property type="entry name" value="Mopterin_OxRdtase_4Fe-4S_dom"/>
</dbReference>
<keyword evidence="3" id="KW-0408">Iron</keyword>
<feature type="domain" description="4Fe-4S Mo/W bis-MGD-type" evidence="5">
    <location>
        <begin position="4"/>
        <end position="56"/>
    </location>
</feature>
<dbReference type="GO" id="GO:0018818">
    <property type="term" value="F:acetylene hydratase activity"/>
    <property type="evidence" value="ECO:0007669"/>
    <property type="project" value="UniProtKB-EC"/>
</dbReference>
<dbReference type="SUPFAM" id="SSF50692">
    <property type="entry name" value="ADC-like"/>
    <property type="match status" value="1"/>
</dbReference>
<keyword evidence="7" id="KW-1185">Reference proteome</keyword>
<protein>
    <submittedName>
        <fullName evidence="6">Acetylene hydratase</fullName>
        <ecNumber evidence="6">4.2.1.112</ecNumber>
    </submittedName>
</protein>
<dbReference type="Pfam" id="PF04879">
    <property type="entry name" value="Molybdop_Fe4S4"/>
    <property type="match status" value="1"/>
</dbReference>
<dbReference type="PANTHER" id="PTHR43742">
    <property type="entry name" value="TRIMETHYLAMINE-N-OXIDE REDUCTASE"/>
    <property type="match status" value="1"/>
</dbReference>
<evidence type="ECO:0000313" key="6">
    <source>
        <dbReference type="EMBL" id="XFO64984.1"/>
    </source>
</evidence>
<dbReference type="EC" id="4.2.1.112" evidence="6"/>
<evidence type="ECO:0000256" key="2">
    <source>
        <dbReference type="ARBA" id="ARBA00022723"/>
    </source>
</evidence>
<dbReference type="Gene3D" id="2.40.40.20">
    <property type="match status" value="1"/>
</dbReference>
<evidence type="ECO:0000313" key="7">
    <source>
        <dbReference type="Proteomes" id="UP000216752"/>
    </source>
</evidence>
<sequence length="708" mass="78455">MGNVEKRAAVCGVCPGGCGVKVTLEDGKLSDIQPLSGSPYGAICLRGKHASEVVYSPERLTTPLIREGERGEGRFRQASWDEALDLITSNFLRIRNEYGPEAVASHSGRGAFEQSLLDFNADELVASKLLWPFGSPNIASVSSLCYASFGVFASLTTYGLRGKNLVPDLENSNLIVVWGANPATDSPPFMFERILKAKRKGTRIVAIDHMRSDIAERADRWVPVRSGTDGALVLGLLRVIINEKLYDEEFVTKWTSGFEELADYVQSFTPQYVETITKVPAETIVSLAREIATAKPATIRTYTGLEYSNSGVQTIRAVYILWAITGNLDVPGGLYINLAPPLSFDKPSFPRPETKLPIGAEEYPLFYHLTGCAQFLEFPKAVLEGKPYPIKGLLNSGASILTSYPQTSLWEKALRQLDFFAVIDRFMTRDALFADVVLPATTYFENTSYQCYPGYVRLRQPVINPVGEARNDLFILAEIARRLGYGELYPKDEAELLQRVFSRKPELLEQLRANPEGVALPVPERQYKKYESGALRPDGRPGFDTPSGRLEITSKLLADFGYPALPEYTEPIEGPLGSPELFKEFPLVLNTGTRIQSTFRSQHLNIPGLLKHQPYPEILIHPSDAEQRDINDGDKVILSTKRGNVRFFARVTEIVQSGEIEANMGGGSLQALEWSKGNANIITDIANRDPISGFPVFKALLCQVRKDE</sequence>
<reference evidence="6" key="1">
    <citation type="submission" date="2024-05" db="EMBL/GenBank/DDBJ databases">
        <title>Isolation and characterization of Sporomusa carbonis sp. nov., a carboxydotrophic hydrogenogen in the genus of Sporomusa isolated from a charcoal burning pile.</title>
        <authorList>
            <person name="Boeer T."/>
            <person name="Rosenbaum F."/>
            <person name="Eysell L."/>
            <person name="Mueller V."/>
            <person name="Daniel R."/>
            <person name="Poehlein A."/>
        </authorList>
    </citation>
    <scope>NUCLEOTIDE SEQUENCE [LARGE SCALE GENOMIC DNA]</scope>
    <source>
        <strain evidence="6">DSM 10669</strain>
    </source>
</reference>
<accession>A0ABZ3IH29</accession>
<dbReference type="InterPro" id="IPR006656">
    <property type="entry name" value="Mopterin_OxRdtase"/>
</dbReference>
<dbReference type="SMART" id="SM00926">
    <property type="entry name" value="Molybdop_Fe4S4"/>
    <property type="match status" value="1"/>
</dbReference>
<evidence type="ECO:0000256" key="3">
    <source>
        <dbReference type="ARBA" id="ARBA00023004"/>
    </source>
</evidence>
<dbReference type="InterPro" id="IPR050612">
    <property type="entry name" value="Prok_Mopterin_Oxidored"/>
</dbReference>
<dbReference type="Gene3D" id="3.40.228.10">
    <property type="entry name" value="Dimethylsulfoxide Reductase, domain 2"/>
    <property type="match status" value="1"/>
</dbReference>
<evidence type="ECO:0000256" key="1">
    <source>
        <dbReference type="ARBA" id="ARBA00010312"/>
    </source>
</evidence>
<keyword evidence="4" id="KW-0411">Iron-sulfur</keyword>
<dbReference type="InterPro" id="IPR006657">
    <property type="entry name" value="MoPterin_dinucl-bd_dom"/>
</dbReference>
<dbReference type="Proteomes" id="UP000216752">
    <property type="component" value="Chromosome"/>
</dbReference>
<evidence type="ECO:0000259" key="5">
    <source>
        <dbReference type="SMART" id="SM00926"/>
    </source>
</evidence>
<dbReference type="Gene3D" id="2.20.25.90">
    <property type="entry name" value="ADC-like domains"/>
    <property type="match status" value="1"/>
</dbReference>
<organism evidence="6 7">
    <name type="scientific">Sporomusa silvacetica DSM 10669</name>
    <dbReference type="NCBI Taxonomy" id="1123289"/>
    <lineage>
        <taxon>Bacteria</taxon>
        <taxon>Bacillati</taxon>
        <taxon>Bacillota</taxon>
        <taxon>Negativicutes</taxon>
        <taxon>Selenomonadales</taxon>
        <taxon>Sporomusaceae</taxon>
        <taxon>Sporomusa</taxon>
    </lineage>
</organism>
<evidence type="ECO:0000256" key="4">
    <source>
        <dbReference type="ARBA" id="ARBA00023014"/>
    </source>
</evidence>
<dbReference type="SUPFAM" id="SSF53706">
    <property type="entry name" value="Formate dehydrogenase/DMSO reductase, domains 1-3"/>
    <property type="match status" value="1"/>
</dbReference>
<dbReference type="Pfam" id="PF00384">
    <property type="entry name" value="Molybdopterin"/>
    <property type="match status" value="1"/>
</dbReference>
<comment type="similarity">
    <text evidence="1">Belongs to the prokaryotic molybdopterin-containing oxidoreductase family.</text>
</comment>
<proteinExistence type="inferred from homology"/>
<dbReference type="Gene3D" id="3.40.50.740">
    <property type="match status" value="1"/>
</dbReference>
<dbReference type="RefSeq" id="WP_094606680.1">
    <property type="nucleotide sequence ID" value="NZ_CP155573.1"/>
</dbReference>